<dbReference type="GO" id="GO:0005615">
    <property type="term" value="C:extracellular space"/>
    <property type="evidence" value="ECO:0007669"/>
    <property type="project" value="TreeGrafter"/>
</dbReference>
<dbReference type="GO" id="GO:0005737">
    <property type="term" value="C:cytoplasm"/>
    <property type="evidence" value="ECO:0007669"/>
    <property type="project" value="TreeGrafter"/>
</dbReference>
<evidence type="ECO:0000256" key="11">
    <source>
        <dbReference type="ARBA" id="ARBA00023049"/>
    </source>
</evidence>
<dbReference type="InterPro" id="IPR027268">
    <property type="entry name" value="Peptidase_M4/M1_CTD_sf"/>
</dbReference>
<dbReference type="Gene3D" id="2.60.40.1730">
    <property type="entry name" value="tricorn interacting facor f3 domain"/>
    <property type="match status" value="1"/>
</dbReference>
<dbReference type="EMBL" id="QRAO01000002">
    <property type="protein sequence ID" value="RDK87155.1"/>
    <property type="molecule type" value="Genomic_DNA"/>
</dbReference>
<dbReference type="GO" id="GO:0016285">
    <property type="term" value="F:alanyl aminopeptidase activity"/>
    <property type="evidence" value="ECO:0007669"/>
    <property type="project" value="UniProtKB-EC"/>
</dbReference>
<evidence type="ECO:0000256" key="2">
    <source>
        <dbReference type="ARBA" id="ARBA00001947"/>
    </source>
</evidence>
<comment type="cofactor">
    <cofactor evidence="2">
        <name>Zn(2+)</name>
        <dbReference type="ChEBI" id="CHEBI:29105"/>
    </cofactor>
</comment>
<name>A0A370QFL2_9FLAO</name>
<feature type="domain" description="Peptidase M1 membrane alanine aminopeptidase" evidence="12">
    <location>
        <begin position="223"/>
        <end position="423"/>
    </location>
</feature>
<dbReference type="CDD" id="cd09603">
    <property type="entry name" value="M1_APN_like"/>
    <property type="match status" value="1"/>
</dbReference>
<evidence type="ECO:0000256" key="1">
    <source>
        <dbReference type="ARBA" id="ARBA00000098"/>
    </source>
</evidence>
<dbReference type="InterPro" id="IPR014782">
    <property type="entry name" value="Peptidase_M1_dom"/>
</dbReference>
<dbReference type="AlphaFoldDB" id="A0A370QFL2"/>
<dbReference type="GO" id="GO:0042277">
    <property type="term" value="F:peptide binding"/>
    <property type="evidence" value="ECO:0007669"/>
    <property type="project" value="TreeGrafter"/>
</dbReference>
<dbReference type="GO" id="GO:0006508">
    <property type="term" value="P:proteolysis"/>
    <property type="evidence" value="ECO:0007669"/>
    <property type="project" value="UniProtKB-KW"/>
</dbReference>
<keyword evidence="9" id="KW-0378">Hydrolase</keyword>
<evidence type="ECO:0000256" key="6">
    <source>
        <dbReference type="ARBA" id="ARBA00022438"/>
    </source>
</evidence>
<dbReference type="OrthoDB" id="100605at2"/>
<comment type="similarity">
    <text evidence="3">Belongs to the peptidase M1 family.</text>
</comment>
<keyword evidence="8" id="KW-0479">Metal-binding</keyword>
<dbReference type="GO" id="GO:0070006">
    <property type="term" value="F:metalloaminopeptidase activity"/>
    <property type="evidence" value="ECO:0007669"/>
    <property type="project" value="TreeGrafter"/>
</dbReference>
<evidence type="ECO:0000259" key="13">
    <source>
        <dbReference type="Pfam" id="PF17900"/>
    </source>
</evidence>
<keyword evidence="6 14" id="KW-0031">Aminopeptidase</keyword>
<feature type="domain" description="Aminopeptidase N-like N-terminal" evidence="13">
    <location>
        <begin position="30"/>
        <end position="184"/>
    </location>
</feature>
<evidence type="ECO:0000256" key="9">
    <source>
        <dbReference type="ARBA" id="ARBA00022801"/>
    </source>
</evidence>
<keyword evidence="7" id="KW-0645">Protease</keyword>
<dbReference type="PRINTS" id="PR00756">
    <property type="entry name" value="ALADIPTASE"/>
</dbReference>
<evidence type="ECO:0000313" key="14">
    <source>
        <dbReference type="EMBL" id="RDK87155.1"/>
    </source>
</evidence>
<comment type="catalytic activity">
    <reaction evidence="1">
        <text>Release of an N-terminal amino acid, Xaa-|-Yaa- from a peptide, amide or arylamide. Xaa is preferably Ala, but may be most amino acids including Pro (slow action). When a terminal hydrophobic residue is followed by a prolyl residue, the two may be released as an intact Xaa-Pro dipeptide.</text>
        <dbReference type="EC" id="3.4.11.2"/>
    </reaction>
</comment>
<dbReference type="SUPFAM" id="SSF63737">
    <property type="entry name" value="Leukotriene A4 hydrolase N-terminal domain"/>
    <property type="match status" value="1"/>
</dbReference>
<dbReference type="Pfam" id="PF01433">
    <property type="entry name" value="Peptidase_M1"/>
    <property type="match status" value="1"/>
</dbReference>
<evidence type="ECO:0000256" key="4">
    <source>
        <dbReference type="ARBA" id="ARBA00012564"/>
    </source>
</evidence>
<dbReference type="PANTHER" id="PTHR11533:SF174">
    <property type="entry name" value="PUROMYCIN-SENSITIVE AMINOPEPTIDASE-RELATED"/>
    <property type="match status" value="1"/>
</dbReference>
<gene>
    <name evidence="14" type="ORF">C8D94_102338</name>
</gene>
<evidence type="ECO:0000256" key="3">
    <source>
        <dbReference type="ARBA" id="ARBA00010136"/>
    </source>
</evidence>
<keyword evidence="15" id="KW-1185">Reference proteome</keyword>
<evidence type="ECO:0000256" key="10">
    <source>
        <dbReference type="ARBA" id="ARBA00022833"/>
    </source>
</evidence>
<reference evidence="14 15" key="1">
    <citation type="submission" date="2018-07" db="EMBL/GenBank/DDBJ databases">
        <title>Genomic Encyclopedia of Type Strains, Phase IV (KMG-IV): sequencing the most valuable type-strain genomes for metagenomic binning, comparative biology and taxonomic classification.</title>
        <authorList>
            <person name="Goeker M."/>
        </authorList>
    </citation>
    <scope>NUCLEOTIDE SEQUENCE [LARGE SCALE GENOMIC DNA]</scope>
    <source>
        <strain evidence="14 15">DSM 101478</strain>
    </source>
</reference>
<dbReference type="GO" id="GO:0008270">
    <property type="term" value="F:zinc ion binding"/>
    <property type="evidence" value="ECO:0007669"/>
    <property type="project" value="InterPro"/>
</dbReference>
<dbReference type="InterPro" id="IPR042097">
    <property type="entry name" value="Aminopeptidase_N-like_N_sf"/>
</dbReference>
<protein>
    <recommendedName>
        <fullName evidence="5">Aminopeptidase N</fullName>
        <ecNumber evidence="4">3.4.11.2</ecNumber>
    </recommendedName>
</protein>
<dbReference type="InterPro" id="IPR016024">
    <property type="entry name" value="ARM-type_fold"/>
</dbReference>
<keyword evidence="11" id="KW-0482">Metalloprotease</keyword>
<dbReference type="SUPFAM" id="SSF48371">
    <property type="entry name" value="ARM repeat"/>
    <property type="match status" value="1"/>
</dbReference>
<dbReference type="GO" id="GO:0016020">
    <property type="term" value="C:membrane"/>
    <property type="evidence" value="ECO:0007669"/>
    <property type="project" value="TreeGrafter"/>
</dbReference>
<dbReference type="Proteomes" id="UP000255317">
    <property type="component" value="Unassembled WGS sequence"/>
</dbReference>
<dbReference type="InterPro" id="IPR001930">
    <property type="entry name" value="Peptidase_M1"/>
</dbReference>
<dbReference type="InterPro" id="IPR050344">
    <property type="entry name" value="Peptidase_M1_aminopeptidases"/>
</dbReference>
<dbReference type="InterPro" id="IPR045357">
    <property type="entry name" value="Aminopeptidase_N-like_N"/>
</dbReference>
<proteinExistence type="inferred from homology"/>
<dbReference type="Gene3D" id="1.10.390.10">
    <property type="entry name" value="Neutral Protease Domain 2"/>
    <property type="match status" value="1"/>
</dbReference>
<evidence type="ECO:0000256" key="5">
    <source>
        <dbReference type="ARBA" id="ARBA00015611"/>
    </source>
</evidence>
<comment type="caution">
    <text evidence="14">The sequence shown here is derived from an EMBL/GenBank/DDBJ whole genome shotgun (WGS) entry which is preliminary data.</text>
</comment>
<dbReference type="SUPFAM" id="SSF55486">
    <property type="entry name" value="Metalloproteases ('zincins'), catalytic domain"/>
    <property type="match status" value="1"/>
</dbReference>
<organism evidence="14 15">
    <name type="scientific">Marinirhabdus gelatinilytica</name>
    <dbReference type="NCBI Taxonomy" id="1703343"/>
    <lineage>
        <taxon>Bacteria</taxon>
        <taxon>Pseudomonadati</taxon>
        <taxon>Bacteroidota</taxon>
        <taxon>Flavobacteriia</taxon>
        <taxon>Flavobacteriales</taxon>
        <taxon>Flavobacteriaceae</taxon>
    </lineage>
</organism>
<dbReference type="Pfam" id="PF17900">
    <property type="entry name" value="Peptidase_M1_N"/>
    <property type="match status" value="1"/>
</dbReference>
<evidence type="ECO:0000256" key="7">
    <source>
        <dbReference type="ARBA" id="ARBA00022670"/>
    </source>
</evidence>
<keyword evidence="10" id="KW-0862">Zinc</keyword>
<sequence length="683" mass="78517">MKYIFAFLLATTFCFSQQTENVDFQKISATVQPLTATESVKGSLTVTFQTKKRTDSVFLDAINMKLITTDLEVGTISATQDKIWFTGKFQPNSTYTASFDYEATPKQTLYFTGDQIWTQGQGKYTSHWLPSIDDMNDKIEFDLSFVIPFNNNRVIANGERRSVKVVDGAQLFQYDMKNPMASYLVAFAVGNFQKMEVASKSGVPIDLHIATKDTANFEPTYRYTKEIFDFLEEEIGVPYPWQNYKQVPVRDFLYAGMENTTCTIFSEAFVVDQIGFNDRNYVNVNAHELAHQWFGNLVTETSGTHHWLHEGFATYYALLAEREIFGDDYYYWKLYQSAEQLKALSDDGKGQSLLDPKASSLIFYEKGAWALHILKEQIGEEAFKNAVGAYLKRFKFKNVSTQDFLDQVKAVTTTDISTWEKDWLQQTAFKAEQAYNSLMKSPFMQDYFEVSRLATLPLEDKKIPLTTALTFPNDFIGQEAVYQLANEPVMKALPLYVKAFESNNLYVRQAIALSVESVPEPLKPYFESLLDDASYVTQEAALYLLCINFPENVAQYLQKMEGVQGFQDKSIRQLWLALAILASDYNVPEKEKFKEELRGYTSEEFSFEVRQKAFEYVHQLGLYNDRVLRNLINASVHHNWRFRKFARTLFSEKIKDPATSETISKAMGTFSAKEQSFLKNYPE</sequence>
<evidence type="ECO:0000259" key="12">
    <source>
        <dbReference type="Pfam" id="PF01433"/>
    </source>
</evidence>
<dbReference type="PANTHER" id="PTHR11533">
    <property type="entry name" value="PROTEASE M1 ZINC METALLOPROTEASE"/>
    <property type="match status" value="1"/>
</dbReference>
<dbReference type="RefSeq" id="WP_115123355.1">
    <property type="nucleotide sequence ID" value="NZ_QRAO01000002.1"/>
</dbReference>
<evidence type="ECO:0000256" key="8">
    <source>
        <dbReference type="ARBA" id="ARBA00022723"/>
    </source>
</evidence>
<dbReference type="GO" id="GO:0043171">
    <property type="term" value="P:peptide catabolic process"/>
    <property type="evidence" value="ECO:0007669"/>
    <property type="project" value="TreeGrafter"/>
</dbReference>
<evidence type="ECO:0000313" key="15">
    <source>
        <dbReference type="Proteomes" id="UP000255317"/>
    </source>
</evidence>
<accession>A0A370QFL2</accession>
<dbReference type="EC" id="3.4.11.2" evidence="4"/>